<dbReference type="InterPro" id="IPR051396">
    <property type="entry name" value="Bact_Antivir_Def_Nuclease"/>
</dbReference>
<dbReference type="KEGG" id="sjv:SJAV_21630"/>
<dbReference type="InterPro" id="IPR003959">
    <property type="entry name" value="ATPase_AAA_core"/>
</dbReference>
<evidence type="ECO:0000313" key="2">
    <source>
        <dbReference type="EMBL" id="BFH74219.1"/>
    </source>
</evidence>
<dbReference type="InterPro" id="IPR027417">
    <property type="entry name" value="P-loop_NTPase"/>
</dbReference>
<dbReference type="EMBL" id="AP031322">
    <property type="protein sequence ID" value="BFH74219.1"/>
    <property type="molecule type" value="Genomic_DNA"/>
</dbReference>
<dbReference type="PANTHER" id="PTHR43581:SF4">
    <property type="entry name" value="ATP_GTP PHOSPHATASE"/>
    <property type="match status" value="1"/>
</dbReference>
<dbReference type="Gene3D" id="3.40.50.300">
    <property type="entry name" value="P-loop containing nucleotide triphosphate hydrolases"/>
    <property type="match status" value="1"/>
</dbReference>
<reference evidence="2" key="1">
    <citation type="submission" date="2024-03" db="EMBL/GenBank/DDBJ databases">
        <title>Complete genome sequence of Sulfurisphaera javensis strain KD-1.</title>
        <authorList>
            <person name="Sakai H."/>
            <person name="Nur N."/>
            <person name="Suwanto A."/>
            <person name="Kurosawa N."/>
        </authorList>
    </citation>
    <scope>NUCLEOTIDE SEQUENCE</scope>
    <source>
        <strain evidence="2">KD-1</strain>
    </source>
</reference>
<sequence>MLRKEYHKDIEEISIQYDSTKNGNDIYVSTSETVLPISVFGDGGKLAVLISSLLLYAKDNSIILWEEPETHQDLGGLETILRTALEIAKEKNLQLFITTQSRDTLEILYELTSKNNIDYKIFFLENSNGIITAKYVSKEDAENLLSAGIDIRLIDIG</sequence>
<dbReference type="GO" id="GO:0016887">
    <property type="term" value="F:ATP hydrolysis activity"/>
    <property type="evidence" value="ECO:0007669"/>
    <property type="project" value="InterPro"/>
</dbReference>
<protein>
    <recommendedName>
        <fullName evidence="1">ATPase AAA-type core domain-containing protein</fullName>
    </recommendedName>
</protein>
<proteinExistence type="predicted"/>
<dbReference type="GO" id="GO:0005524">
    <property type="term" value="F:ATP binding"/>
    <property type="evidence" value="ECO:0007669"/>
    <property type="project" value="InterPro"/>
</dbReference>
<name>A0AAT9GTH1_9CREN</name>
<dbReference type="Pfam" id="PF13304">
    <property type="entry name" value="AAA_21"/>
    <property type="match status" value="1"/>
</dbReference>
<dbReference type="PANTHER" id="PTHR43581">
    <property type="entry name" value="ATP/GTP PHOSPHATASE"/>
    <property type="match status" value="1"/>
</dbReference>
<dbReference type="AlphaFoldDB" id="A0AAT9GTH1"/>
<organism evidence="2">
    <name type="scientific">Sulfurisphaera javensis</name>
    <dbReference type="NCBI Taxonomy" id="2049879"/>
    <lineage>
        <taxon>Archaea</taxon>
        <taxon>Thermoproteota</taxon>
        <taxon>Thermoprotei</taxon>
        <taxon>Sulfolobales</taxon>
        <taxon>Sulfolobaceae</taxon>
        <taxon>Sulfurisphaera</taxon>
    </lineage>
</organism>
<gene>
    <name evidence="2" type="ORF">SJAV_21630</name>
</gene>
<accession>A0AAT9GTH1</accession>
<dbReference type="SUPFAM" id="SSF52540">
    <property type="entry name" value="P-loop containing nucleoside triphosphate hydrolases"/>
    <property type="match status" value="1"/>
</dbReference>
<evidence type="ECO:0000259" key="1">
    <source>
        <dbReference type="Pfam" id="PF13304"/>
    </source>
</evidence>
<feature type="domain" description="ATPase AAA-type core" evidence="1">
    <location>
        <begin position="26"/>
        <end position="101"/>
    </location>
</feature>